<sequence length="121" mass="13170">MWPATSPSSSFSSSLPPLFVFFASSSLSSSFFGSLVLPPDLVSRPSNGGNLEVAKEGIPLPPDRTICPLCSQKRANPSVVTGSGFVFCYACIFKYISQYKRCPVTLMASNVEQIRRLFHDV</sequence>
<reference evidence="2" key="1">
    <citation type="journal article" date="2023" name="G3 (Bethesda)">
        <title>Genome assembly and association tests identify interacting loci associated with vigor, precocity, and sex in interspecific pistachio rootstocks.</title>
        <authorList>
            <person name="Palmer W."/>
            <person name="Jacygrad E."/>
            <person name="Sagayaradj S."/>
            <person name="Cavanaugh K."/>
            <person name="Han R."/>
            <person name="Bertier L."/>
            <person name="Beede B."/>
            <person name="Kafkas S."/>
            <person name="Golino D."/>
            <person name="Preece J."/>
            <person name="Michelmore R."/>
        </authorList>
    </citation>
    <scope>NUCLEOTIDE SEQUENCE [LARGE SCALE GENOMIC DNA]</scope>
</reference>
<dbReference type="Proteomes" id="UP001163603">
    <property type="component" value="Chromosome 11"/>
</dbReference>
<name>A0ACC0XSH6_9ROSI</name>
<accession>A0ACC0XSH6</accession>
<organism evidence="1 2">
    <name type="scientific">Pistacia integerrima</name>
    <dbReference type="NCBI Taxonomy" id="434235"/>
    <lineage>
        <taxon>Eukaryota</taxon>
        <taxon>Viridiplantae</taxon>
        <taxon>Streptophyta</taxon>
        <taxon>Embryophyta</taxon>
        <taxon>Tracheophyta</taxon>
        <taxon>Spermatophyta</taxon>
        <taxon>Magnoliopsida</taxon>
        <taxon>eudicotyledons</taxon>
        <taxon>Gunneridae</taxon>
        <taxon>Pentapetalae</taxon>
        <taxon>rosids</taxon>
        <taxon>malvids</taxon>
        <taxon>Sapindales</taxon>
        <taxon>Anacardiaceae</taxon>
        <taxon>Pistacia</taxon>
    </lineage>
</organism>
<dbReference type="EMBL" id="CM047746">
    <property type="protein sequence ID" value="KAJ0021440.1"/>
    <property type="molecule type" value="Genomic_DNA"/>
</dbReference>
<comment type="caution">
    <text evidence="1">The sequence shown here is derived from an EMBL/GenBank/DDBJ whole genome shotgun (WGS) entry which is preliminary data.</text>
</comment>
<evidence type="ECO:0000313" key="2">
    <source>
        <dbReference type="Proteomes" id="UP001163603"/>
    </source>
</evidence>
<evidence type="ECO:0000313" key="1">
    <source>
        <dbReference type="EMBL" id="KAJ0021440.1"/>
    </source>
</evidence>
<protein>
    <submittedName>
        <fullName evidence="1">Uncharacterized protein</fullName>
    </submittedName>
</protein>
<gene>
    <name evidence="1" type="ORF">Pint_31560</name>
</gene>
<proteinExistence type="predicted"/>
<keyword evidence="2" id="KW-1185">Reference proteome</keyword>